<protein>
    <submittedName>
        <fullName evidence="1">Uncharacterized protein</fullName>
    </submittedName>
</protein>
<dbReference type="Proteomes" id="UP001360560">
    <property type="component" value="Unassembled WGS sequence"/>
</dbReference>
<dbReference type="RefSeq" id="XP_064854382.1">
    <property type="nucleotide sequence ID" value="XM_064998310.1"/>
</dbReference>
<name>A0AAV5QS83_9ASCO</name>
<evidence type="ECO:0000313" key="1">
    <source>
        <dbReference type="EMBL" id="GMM37386.1"/>
    </source>
</evidence>
<dbReference type="AlphaFoldDB" id="A0AAV5QS83"/>
<keyword evidence="2" id="KW-1185">Reference proteome</keyword>
<comment type="caution">
    <text evidence="1">The sequence shown here is derived from an EMBL/GenBank/DDBJ whole genome shotgun (WGS) entry which is preliminary data.</text>
</comment>
<evidence type="ECO:0000313" key="2">
    <source>
        <dbReference type="Proteomes" id="UP001360560"/>
    </source>
</evidence>
<reference evidence="1 2" key="1">
    <citation type="journal article" date="2023" name="Elife">
        <title>Identification of key yeast species and microbe-microbe interactions impacting larval growth of Drosophila in the wild.</title>
        <authorList>
            <person name="Mure A."/>
            <person name="Sugiura Y."/>
            <person name="Maeda R."/>
            <person name="Honda K."/>
            <person name="Sakurai N."/>
            <person name="Takahashi Y."/>
            <person name="Watada M."/>
            <person name="Katoh T."/>
            <person name="Gotoh A."/>
            <person name="Gotoh Y."/>
            <person name="Taniguchi I."/>
            <person name="Nakamura K."/>
            <person name="Hayashi T."/>
            <person name="Katayama T."/>
            <person name="Uemura T."/>
            <person name="Hattori Y."/>
        </authorList>
    </citation>
    <scope>NUCLEOTIDE SEQUENCE [LARGE SCALE GENOMIC DNA]</scope>
    <source>
        <strain evidence="1 2">SC-9</strain>
    </source>
</reference>
<sequence>MFHRNRSRSRYIHPERRNYQDDIGYIQDITEPFQQITLRKIGKVKEPKLSPEDPIIKGDGLNRSDLALDNVLSVKQHEQCENNTEALKRKCEMISTDFKDFHQNS</sequence>
<organism evidence="1 2">
    <name type="scientific">Saccharomycopsis crataegensis</name>
    <dbReference type="NCBI Taxonomy" id="43959"/>
    <lineage>
        <taxon>Eukaryota</taxon>
        <taxon>Fungi</taxon>
        <taxon>Dikarya</taxon>
        <taxon>Ascomycota</taxon>
        <taxon>Saccharomycotina</taxon>
        <taxon>Saccharomycetes</taxon>
        <taxon>Saccharomycopsidaceae</taxon>
        <taxon>Saccharomycopsis</taxon>
    </lineage>
</organism>
<proteinExistence type="predicted"/>
<dbReference type="GeneID" id="90075361"/>
<accession>A0AAV5QS83</accession>
<gene>
    <name evidence="1" type="ORF">DASC09_047110</name>
</gene>
<dbReference type="EMBL" id="BTFZ01000011">
    <property type="protein sequence ID" value="GMM37386.1"/>
    <property type="molecule type" value="Genomic_DNA"/>
</dbReference>